<dbReference type="InterPro" id="IPR000644">
    <property type="entry name" value="CBS_dom"/>
</dbReference>
<evidence type="ECO:0000313" key="6">
    <source>
        <dbReference type="Proteomes" id="UP000197535"/>
    </source>
</evidence>
<comment type="caution">
    <text evidence="5">The sequence shown here is derived from an EMBL/GenBank/DDBJ whole genome shotgun (WGS) entry which is preliminary data.</text>
</comment>
<evidence type="ECO:0000259" key="3">
    <source>
        <dbReference type="PROSITE" id="PS50914"/>
    </source>
</evidence>
<dbReference type="InterPro" id="IPR017080">
    <property type="entry name" value="UCP036990_CBS_BON"/>
</dbReference>
<organism evidence="5 6">
    <name type="scientific">Noviherbaspirillum denitrificans</name>
    <dbReference type="NCBI Taxonomy" id="1968433"/>
    <lineage>
        <taxon>Bacteria</taxon>
        <taxon>Pseudomonadati</taxon>
        <taxon>Pseudomonadota</taxon>
        <taxon>Betaproteobacteria</taxon>
        <taxon>Burkholderiales</taxon>
        <taxon>Oxalobacteraceae</taxon>
        <taxon>Noviherbaspirillum</taxon>
    </lineage>
</organism>
<dbReference type="Gene3D" id="3.10.580.10">
    <property type="entry name" value="CBS-domain"/>
    <property type="match status" value="1"/>
</dbReference>
<dbReference type="InterPro" id="IPR014004">
    <property type="entry name" value="Transpt-assoc_nodulatn_dom_bac"/>
</dbReference>
<dbReference type="CDD" id="cd04586">
    <property type="entry name" value="CBS_pair_BON_assoc"/>
    <property type="match status" value="1"/>
</dbReference>
<dbReference type="AlphaFoldDB" id="A0A254TF41"/>
<evidence type="ECO:0000256" key="1">
    <source>
        <dbReference type="ARBA" id="ARBA00023122"/>
    </source>
</evidence>
<evidence type="ECO:0000256" key="2">
    <source>
        <dbReference type="PROSITE-ProRule" id="PRU00703"/>
    </source>
</evidence>
<dbReference type="SMART" id="SM00749">
    <property type="entry name" value="BON"/>
    <property type="match status" value="1"/>
</dbReference>
<dbReference type="Gene3D" id="3.30.1340.30">
    <property type="match status" value="1"/>
</dbReference>
<evidence type="ECO:0000259" key="4">
    <source>
        <dbReference type="PROSITE" id="PS51371"/>
    </source>
</evidence>
<proteinExistence type="predicted"/>
<dbReference type="EMBL" id="LSTO01000001">
    <property type="protein sequence ID" value="OWW21155.1"/>
    <property type="molecule type" value="Genomic_DNA"/>
</dbReference>
<dbReference type="InterPro" id="IPR007055">
    <property type="entry name" value="BON_dom"/>
</dbReference>
<reference evidence="5 6" key="1">
    <citation type="submission" date="2016-02" db="EMBL/GenBank/DDBJ databases">
        <authorList>
            <person name="Wen L."/>
            <person name="He K."/>
            <person name="Yang H."/>
        </authorList>
    </citation>
    <scope>NUCLEOTIDE SEQUENCE [LARGE SCALE GENOMIC DNA]</scope>
    <source>
        <strain evidence="5 6">TSA40</strain>
    </source>
</reference>
<protein>
    <recommendedName>
        <fullName evidence="7">Histidine kinase</fullName>
    </recommendedName>
</protein>
<accession>A0A254TF41</accession>
<dbReference type="Pfam" id="PF04972">
    <property type="entry name" value="BON"/>
    <property type="match status" value="1"/>
</dbReference>
<dbReference type="SUPFAM" id="SSF54631">
    <property type="entry name" value="CBS-domain pair"/>
    <property type="match status" value="1"/>
</dbReference>
<feature type="domain" description="CBS" evidence="4">
    <location>
        <begin position="94"/>
        <end position="154"/>
    </location>
</feature>
<evidence type="ECO:0000313" key="5">
    <source>
        <dbReference type="EMBL" id="OWW21155.1"/>
    </source>
</evidence>
<keyword evidence="6" id="KW-1185">Reference proteome</keyword>
<dbReference type="Pfam" id="PF00571">
    <property type="entry name" value="CBS"/>
    <property type="match status" value="2"/>
</dbReference>
<dbReference type="PANTHER" id="PTHR43080:SF26">
    <property type="entry name" value="REGULATORY PROTEIN"/>
    <property type="match status" value="1"/>
</dbReference>
<feature type="domain" description="CBS" evidence="4">
    <location>
        <begin position="7"/>
        <end position="63"/>
    </location>
</feature>
<dbReference type="Proteomes" id="UP000197535">
    <property type="component" value="Unassembled WGS sequence"/>
</dbReference>
<dbReference type="PIRSF" id="PIRSF036990">
    <property type="entry name" value="UCP036990_CBS_BON"/>
    <property type="match status" value="1"/>
</dbReference>
<dbReference type="PROSITE" id="PS51371">
    <property type="entry name" value="CBS"/>
    <property type="match status" value="2"/>
</dbReference>
<dbReference type="RefSeq" id="WP_088708008.1">
    <property type="nucleotide sequence ID" value="NZ_LSTO01000001.1"/>
</dbReference>
<evidence type="ECO:0008006" key="7">
    <source>
        <dbReference type="Google" id="ProtNLM"/>
    </source>
</evidence>
<dbReference type="PANTHER" id="PTHR43080">
    <property type="entry name" value="CBS DOMAIN-CONTAINING PROTEIN CBSX3, MITOCHONDRIAL"/>
    <property type="match status" value="1"/>
</dbReference>
<sequence>MKASDVMTQPVIAVCHDASLREAIQLMLKNRISGLPVVDHDGRPIGMLTEGDLLRRSETGTERSRPRWIAFLAGQGKLAEEYVHSHSRRVRDLMSPKMISVTPETPLEVAVSTMEKHRIKHVPVVENDRLAGMITRANLMQALMYFSPGFSGPSPSDTGIRQRVLDELQGTSWGDKGYITVIVKDGVVHLHGIVTDARERDALRVAAENVPGVKAVMNRVEWCDMASGTVVPFAEERLEVPPS</sequence>
<gene>
    <name evidence="5" type="ORF">AYR66_18420</name>
</gene>
<dbReference type="SMART" id="SM00116">
    <property type="entry name" value="CBS"/>
    <property type="match status" value="2"/>
</dbReference>
<dbReference type="InterPro" id="IPR051257">
    <property type="entry name" value="Diverse_CBS-Domain"/>
</dbReference>
<name>A0A254TF41_9BURK</name>
<feature type="domain" description="BON" evidence="3">
    <location>
        <begin position="156"/>
        <end position="224"/>
    </location>
</feature>
<keyword evidence="1 2" id="KW-0129">CBS domain</keyword>
<dbReference type="OrthoDB" id="9807125at2"/>
<dbReference type="InterPro" id="IPR046342">
    <property type="entry name" value="CBS_dom_sf"/>
</dbReference>
<dbReference type="PROSITE" id="PS50914">
    <property type="entry name" value="BON"/>
    <property type="match status" value="1"/>
</dbReference>